<evidence type="ECO:0000256" key="1">
    <source>
        <dbReference type="ARBA" id="ARBA00022614"/>
    </source>
</evidence>
<evidence type="ECO:0000256" key="2">
    <source>
        <dbReference type="ARBA" id="ARBA00022737"/>
    </source>
</evidence>
<dbReference type="InterPro" id="IPR001611">
    <property type="entry name" value="Leu-rich_rpt"/>
</dbReference>
<gene>
    <name evidence="3" type="ORF">TTAC_LOCUS723</name>
</gene>
<keyword evidence="4" id="KW-1185">Reference proteome</keyword>
<dbReference type="SMART" id="SM00369">
    <property type="entry name" value="LRR_TYP"/>
    <property type="match status" value="4"/>
</dbReference>
<proteinExistence type="predicted"/>
<dbReference type="Gene3D" id="3.80.10.10">
    <property type="entry name" value="Ribonuclease Inhibitor"/>
    <property type="match status" value="2"/>
</dbReference>
<name>A0A0R3WJ86_HYDTA</name>
<dbReference type="Proteomes" id="UP000274429">
    <property type="component" value="Unassembled WGS sequence"/>
</dbReference>
<dbReference type="EMBL" id="UYWX01000084">
    <property type="protein sequence ID" value="VDM16897.1"/>
    <property type="molecule type" value="Genomic_DNA"/>
</dbReference>
<evidence type="ECO:0000313" key="4">
    <source>
        <dbReference type="Proteomes" id="UP000274429"/>
    </source>
</evidence>
<keyword evidence="1" id="KW-0433">Leucine-rich repeat</keyword>
<reference evidence="5" key="1">
    <citation type="submission" date="2017-02" db="UniProtKB">
        <authorList>
            <consortium name="WormBaseParasite"/>
        </authorList>
    </citation>
    <scope>IDENTIFICATION</scope>
</reference>
<dbReference type="GO" id="GO:0005737">
    <property type="term" value="C:cytoplasm"/>
    <property type="evidence" value="ECO:0007669"/>
    <property type="project" value="TreeGrafter"/>
</dbReference>
<dbReference type="OrthoDB" id="17912at2759"/>
<reference evidence="3 4" key="2">
    <citation type="submission" date="2018-11" db="EMBL/GenBank/DDBJ databases">
        <authorList>
            <consortium name="Pathogen Informatics"/>
        </authorList>
    </citation>
    <scope>NUCLEOTIDE SEQUENCE [LARGE SCALE GENOMIC DNA]</scope>
</reference>
<accession>A0A0R3WJ86</accession>
<dbReference type="PANTHER" id="PTHR48051">
    <property type="match status" value="1"/>
</dbReference>
<dbReference type="Pfam" id="PF00560">
    <property type="entry name" value="LRR_1"/>
    <property type="match status" value="1"/>
</dbReference>
<sequence>MQKGQKFDVKALTLMDSGSPKKSDDATLVISSLGDYFRFKTFPFYLENLFTCNVGLRSFDQRILQLSKLSVLNLANNRIATVPKALECLALNNLSLKSNRLSSWPSVSKDSALAGSLRRLDLSENILTRLPEDFWNLSNLENLAITDNHLRALPPANMHRAKNLVNIELKNNRLRCLPHAAAQLWEDTLSSLLFGKILYNFRLPSLESQLPRNVEYQLQVLRRCHVCDCACGVEEEAYAWSFAPLFFKRTYYVRGIAEHVPVCLHYCCSSKCVNRVRKLRRLI</sequence>
<dbReference type="PROSITE" id="PS51450">
    <property type="entry name" value="LRR"/>
    <property type="match status" value="1"/>
</dbReference>
<evidence type="ECO:0000313" key="3">
    <source>
        <dbReference type="EMBL" id="VDM16897.1"/>
    </source>
</evidence>
<dbReference type="AlphaFoldDB" id="A0A0R3WJ86"/>
<keyword evidence="2" id="KW-0677">Repeat</keyword>
<dbReference type="STRING" id="6205.A0A0R3WJ86"/>
<dbReference type="WBParaSite" id="TTAC_0000072201-mRNA-1">
    <property type="protein sequence ID" value="TTAC_0000072201-mRNA-1"/>
    <property type="gene ID" value="TTAC_0000072201"/>
</dbReference>
<dbReference type="InterPro" id="IPR003591">
    <property type="entry name" value="Leu-rich_rpt_typical-subtyp"/>
</dbReference>
<dbReference type="InterPro" id="IPR050216">
    <property type="entry name" value="LRR_domain-containing"/>
</dbReference>
<evidence type="ECO:0000313" key="5">
    <source>
        <dbReference type="WBParaSite" id="TTAC_0000072201-mRNA-1"/>
    </source>
</evidence>
<protein>
    <submittedName>
        <fullName evidence="5">Leucine-rich repeat protein 1</fullName>
    </submittedName>
</protein>
<dbReference type="PANTHER" id="PTHR48051:SF1">
    <property type="entry name" value="RAS SUPPRESSOR PROTEIN 1"/>
    <property type="match status" value="1"/>
</dbReference>
<dbReference type="InterPro" id="IPR032675">
    <property type="entry name" value="LRR_dom_sf"/>
</dbReference>
<dbReference type="SUPFAM" id="SSF52058">
    <property type="entry name" value="L domain-like"/>
    <property type="match status" value="1"/>
</dbReference>
<organism evidence="5">
    <name type="scientific">Hydatigena taeniaeformis</name>
    <name type="common">Feline tapeworm</name>
    <name type="synonym">Taenia taeniaeformis</name>
    <dbReference type="NCBI Taxonomy" id="6205"/>
    <lineage>
        <taxon>Eukaryota</taxon>
        <taxon>Metazoa</taxon>
        <taxon>Spiralia</taxon>
        <taxon>Lophotrochozoa</taxon>
        <taxon>Platyhelminthes</taxon>
        <taxon>Cestoda</taxon>
        <taxon>Eucestoda</taxon>
        <taxon>Cyclophyllidea</taxon>
        <taxon>Taeniidae</taxon>
        <taxon>Hydatigera</taxon>
    </lineage>
</organism>